<dbReference type="Gene3D" id="3.30.9.10">
    <property type="entry name" value="D-Amino Acid Oxidase, subunit A, domain 2"/>
    <property type="match status" value="1"/>
</dbReference>
<protein>
    <recommendedName>
        <fullName evidence="2">FAD dependent oxidoreductase domain-containing protein</fullName>
    </recommendedName>
</protein>
<dbReference type="GO" id="GO:0005737">
    <property type="term" value="C:cytoplasm"/>
    <property type="evidence" value="ECO:0007669"/>
    <property type="project" value="TreeGrafter"/>
</dbReference>
<gene>
    <name evidence="3" type="ORF">S12H4_18389</name>
</gene>
<dbReference type="Pfam" id="PF01266">
    <property type="entry name" value="DAO"/>
    <property type="match status" value="1"/>
</dbReference>
<dbReference type="InterPro" id="IPR036188">
    <property type="entry name" value="FAD/NAD-bd_sf"/>
</dbReference>
<comment type="caution">
    <text evidence="3">The sequence shown here is derived from an EMBL/GenBank/DDBJ whole genome shotgun (WGS) entry which is preliminary data.</text>
</comment>
<evidence type="ECO:0000313" key="3">
    <source>
        <dbReference type="EMBL" id="GAI75877.1"/>
    </source>
</evidence>
<organism evidence="3">
    <name type="scientific">marine sediment metagenome</name>
    <dbReference type="NCBI Taxonomy" id="412755"/>
    <lineage>
        <taxon>unclassified sequences</taxon>
        <taxon>metagenomes</taxon>
        <taxon>ecological metagenomes</taxon>
    </lineage>
</organism>
<evidence type="ECO:0000259" key="2">
    <source>
        <dbReference type="Pfam" id="PF01266"/>
    </source>
</evidence>
<dbReference type="InterPro" id="IPR006076">
    <property type="entry name" value="FAD-dep_OxRdtase"/>
</dbReference>
<dbReference type="AlphaFoldDB" id="X1R557"/>
<proteinExistence type="predicted"/>
<dbReference type="Gene3D" id="3.50.50.60">
    <property type="entry name" value="FAD/NAD(P)-binding domain"/>
    <property type="match status" value="1"/>
</dbReference>
<name>X1R557_9ZZZZ</name>
<dbReference type="PANTHER" id="PTHR13847">
    <property type="entry name" value="SARCOSINE DEHYDROGENASE-RELATED"/>
    <property type="match status" value="1"/>
</dbReference>
<feature type="non-terminal residue" evidence="3">
    <location>
        <position position="297"/>
    </location>
</feature>
<feature type="domain" description="FAD dependent oxidoreductase" evidence="2">
    <location>
        <begin position="6"/>
        <end position="266"/>
    </location>
</feature>
<dbReference type="GO" id="GO:0016491">
    <property type="term" value="F:oxidoreductase activity"/>
    <property type="evidence" value="ECO:0007669"/>
    <property type="project" value="UniProtKB-KW"/>
</dbReference>
<evidence type="ECO:0000256" key="1">
    <source>
        <dbReference type="ARBA" id="ARBA00023002"/>
    </source>
</evidence>
<accession>X1R557</accession>
<sequence>MAKKKVGIIGGGIVGTVLGYNLSLYDSVDVTLFEKDQIGSGTTAKSAGTVCLFDDSLPNKFWDVRLYGFQTYMNLEKEDKGSAGFDNTGTLVLATDKKVEESIKTGIALATAAGYKAEYLTDHDKINKILPDLNLNGILGAGWTRDDGYFDPTMASNTFVKKMRANGAKVFTTTKVEKINMHGNKVTGIETNNRSYNFDVVVDASGPWTRFTGRMAGLELPIWHTKAEAFFLTPPKKKLDYIFPVLKYPRFYARREGDNIFICKAHLTMDLNDPMHAGIWDPDKLQPTGGTDEYFLE</sequence>
<dbReference type="EMBL" id="BARW01009075">
    <property type="protein sequence ID" value="GAI75877.1"/>
    <property type="molecule type" value="Genomic_DNA"/>
</dbReference>
<reference evidence="3" key="1">
    <citation type="journal article" date="2014" name="Front. Microbiol.">
        <title>High frequency of phylogenetically diverse reductive dehalogenase-homologous genes in deep subseafloor sedimentary metagenomes.</title>
        <authorList>
            <person name="Kawai M."/>
            <person name="Futagami T."/>
            <person name="Toyoda A."/>
            <person name="Takaki Y."/>
            <person name="Nishi S."/>
            <person name="Hori S."/>
            <person name="Arai W."/>
            <person name="Tsubouchi T."/>
            <person name="Morono Y."/>
            <person name="Uchiyama I."/>
            <person name="Ito T."/>
            <person name="Fujiyama A."/>
            <person name="Inagaki F."/>
            <person name="Takami H."/>
        </authorList>
    </citation>
    <scope>NUCLEOTIDE SEQUENCE</scope>
    <source>
        <strain evidence="3">Expedition CK06-06</strain>
    </source>
</reference>
<dbReference type="PANTHER" id="PTHR13847:SF287">
    <property type="entry name" value="FAD-DEPENDENT OXIDOREDUCTASE DOMAIN-CONTAINING PROTEIN 1"/>
    <property type="match status" value="1"/>
</dbReference>
<keyword evidence="1" id="KW-0560">Oxidoreductase</keyword>
<dbReference type="SUPFAM" id="SSF51905">
    <property type="entry name" value="FAD/NAD(P)-binding domain"/>
    <property type="match status" value="1"/>
</dbReference>